<accession>A0ABQ9XX16</accession>
<dbReference type="EMBL" id="JARBJD010000060">
    <property type="protein sequence ID" value="KAK2956025.1"/>
    <property type="molecule type" value="Genomic_DNA"/>
</dbReference>
<organism evidence="4 5">
    <name type="scientific">Blattamonas nauphoetae</name>
    <dbReference type="NCBI Taxonomy" id="2049346"/>
    <lineage>
        <taxon>Eukaryota</taxon>
        <taxon>Metamonada</taxon>
        <taxon>Preaxostyla</taxon>
        <taxon>Oxymonadida</taxon>
        <taxon>Blattamonas</taxon>
    </lineage>
</organism>
<feature type="compositionally biased region" description="Polar residues" evidence="2">
    <location>
        <begin position="65"/>
        <end position="74"/>
    </location>
</feature>
<evidence type="ECO:0000313" key="4">
    <source>
        <dbReference type="EMBL" id="KAK2956025.1"/>
    </source>
</evidence>
<keyword evidence="1" id="KW-1015">Disulfide bond</keyword>
<dbReference type="Gene3D" id="3.40.30.10">
    <property type="entry name" value="Glutaredoxin"/>
    <property type="match status" value="1"/>
</dbReference>
<proteinExistence type="predicted"/>
<dbReference type="SUPFAM" id="SSF52833">
    <property type="entry name" value="Thioredoxin-like"/>
    <property type="match status" value="1"/>
</dbReference>
<dbReference type="InterPro" id="IPR036249">
    <property type="entry name" value="Thioredoxin-like_sf"/>
</dbReference>
<dbReference type="PROSITE" id="PS51352">
    <property type="entry name" value="THIOREDOXIN_2"/>
    <property type="match status" value="1"/>
</dbReference>
<gene>
    <name evidence="4" type="ORF">BLNAU_9001</name>
</gene>
<evidence type="ECO:0000259" key="3">
    <source>
        <dbReference type="PROSITE" id="PS51352"/>
    </source>
</evidence>
<comment type="caution">
    <text evidence="4">The sequence shown here is derived from an EMBL/GenBank/DDBJ whole genome shotgun (WGS) entry which is preliminary data.</text>
</comment>
<feature type="region of interest" description="Disordered" evidence="2">
    <location>
        <begin position="59"/>
        <end position="91"/>
    </location>
</feature>
<dbReference type="Proteomes" id="UP001281761">
    <property type="component" value="Unassembled WGS sequence"/>
</dbReference>
<evidence type="ECO:0000256" key="1">
    <source>
        <dbReference type="ARBA" id="ARBA00023157"/>
    </source>
</evidence>
<dbReference type="PANTHER" id="PTHR46115">
    <property type="entry name" value="THIOREDOXIN-LIKE PROTEIN 1"/>
    <property type="match status" value="1"/>
</dbReference>
<reference evidence="4 5" key="1">
    <citation type="journal article" date="2022" name="bioRxiv">
        <title>Genomics of Preaxostyla Flagellates Illuminates Evolutionary Transitions and the Path Towards Mitochondrial Loss.</title>
        <authorList>
            <person name="Novak L.V.F."/>
            <person name="Treitli S.C."/>
            <person name="Pyrih J."/>
            <person name="Halakuc P."/>
            <person name="Pipaliya S.V."/>
            <person name="Vacek V."/>
            <person name="Brzon O."/>
            <person name="Soukal P."/>
            <person name="Eme L."/>
            <person name="Dacks J.B."/>
            <person name="Karnkowska A."/>
            <person name="Elias M."/>
            <person name="Hampl V."/>
        </authorList>
    </citation>
    <scope>NUCLEOTIDE SEQUENCE [LARGE SCALE GENOMIC DNA]</scope>
    <source>
        <strain evidence="4">NAU3</strain>
        <tissue evidence="4">Gut</tissue>
    </source>
</reference>
<keyword evidence="5" id="KW-1185">Reference proteome</keyword>
<evidence type="ECO:0000256" key="2">
    <source>
        <dbReference type="SAM" id="MobiDB-lite"/>
    </source>
</evidence>
<feature type="domain" description="Thioredoxin" evidence="3">
    <location>
        <begin position="51"/>
        <end position="195"/>
    </location>
</feature>
<dbReference type="InterPro" id="IPR013766">
    <property type="entry name" value="Thioredoxin_domain"/>
</dbReference>
<dbReference type="Pfam" id="PF00085">
    <property type="entry name" value="Thioredoxin"/>
    <property type="match status" value="1"/>
</dbReference>
<name>A0ABQ9XX16_9EUKA</name>
<sequence length="195" mass="22235">MSNPRPRTQTVIHNGSPTESRFAVIWKNIKKYVSAYFLTIDPERSERFLYFDEPREEPSARFTPFTGQTTGSNSSRRDFQNPWKESGTSGSVVKISSQSDYEKRMRDAGSKLVVVKFGAEWCGPCKQIKPEVERLAQANPSVLFLDIDVDQLKQLPEVRTVAGIPEFRFWKNGAIVNKFSGANASKLKEYVNKYK</sequence>
<dbReference type="CDD" id="cd02947">
    <property type="entry name" value="TRX_family"/>
    <property type="match status" value="1"/>
</dbReference>
<protein>
    <submittedName>
        <fullName evidence="4">Thioredoxin</fullName>
    </submittedName>
</protein>
<evidence type="ECO:0000313" key="5">
    <source>
        <dbReference type="Proteomes" id="UP001281761"/>
    </source>
</evidence>